<evidence type="ECO:0000313" key="2">
    <source>
        <dbReference type="EMBL" id="MBC8585557.1"/>
    </source>
</evidence>
<evidence type="ECO:0008006" key="4">
    <source>
        <dbReference type="Google" id="ProtNLM"/>
    </source>
</evidence>
<keyword evidence="3" id="KW-1185">Reference proteome</keyword>
<accession>A0A926EQH6</accession>
<dbReference type="RefSeq" id="WP_262395343.1">
    <property type="nucleotide sequence ID" value="NZ_JACRTD010000005.1"/>
</dbReference>
<dbReference type="AlphaFoldDB" id="A0A926EQH6"/>
<organism evidence="2 3">
    <name type="scientific">Youxingia wuxianensis</name>
    <dbReference type="NCBI Taxonomy" id="2763678"/>
    <lineage>
        <taxon>Bacteria</taxon>
        <taxon>Bacillati</taxon>
        <taxon>Bacillota</taxon>
        <taxon>Clostridia</taxon>
        <taxon>Eubacteriales</taxon>
        <taxon>Oscillospiraceae</taxon>
        <taxon>Youxingia</taxon>
    </lineage>
</organism>
<keyword evidence="1" id="KW-1133">Transmembrane helix</keyword>
<comment type="caution">
    <text evidence="2">The sequence shown here is derived from an EMBL/GenBank/DDBJ whole genome shotgun (WGS) entry which is preliminary data.</text>
</comment>
<protein>
    <recommendedName>
        <fullName evidence="4">Sodium pump decarboxylase gamma subunit</fullName>
    </recommendedName>
</protein>
<reference evidence="2" key="1">
    <citation type="submission" date="2020-08" db="EMBL/GenBank/DDBJ databases">
        <title>Genome public.</title>
        <authorList>
            <person name="Liu C."/>
            <person name="Sun Q."/>
        </authorList>
    </citation>
    <scope>NUCLEOTIDE SEQUENCE</scope>
    <source>
        <strain evidence="2">NSJ-64</strain>
    </source>
</reference>
<dbReference type="Proteomes" id="UP000623678">
    <property type="component" value="Unassembled WGS sequence"/>
</dbReference>
<sequence>MSAQVMENFYKALELMGKGMLGIFVVILVITLVVVLLTKVGGVNKKASQME</sequence>
<dbReference type="EMBL" id="JACRTD010000005">
    <property type="protein sequence ID" value="MBC8585557.1"/>
    <property type="molecule type" value="Genomic_DNA"/>
</dbReference>
<keyword evidence="1" id="KW-0472">Membrane</keyword>
<name>A0A926EQH6_9FIRM</name>
<evidence type="ECO:0000256" key="1">
    <source>
        <dbReference type="SAM" id="Phobius"/>
    </source>
</evidence>
<evidence type="ECO:0000313" key="3">
    <source>
        <dbReference type="Proteomes" id="UP000623678"/>
    </source>
</evidence>
<proteinExistence type="predicted"/>
<keyword evidence="1" id="KW-0812">Transmembrane</keyword>
<gene>
    <name evidence="2" type="ORF">H8705_08170</name>
</gene>
<feature type="transmembrane region" description="Helical" evidence="1">
    <location>
        <begin position="20"/>
        <end position="40"/>
    </location>
</feature>